<dbReference type="AlphaFoldDB" id="A0A7Z0J8D2"/>
<dbReference type="Proteomes" id="UP000572051">
    <property type="component" value="Unassembled WGS sequence"/>
</dbReference>
<name>A0A7Z0J8D2_9ACTN</name>
<dbReference type="SUPFAM" id="SSF51445">
    <property type="entry name" value="(Trans)glycosidases"/>
    <property type="match status" value="1"/>
</dbReference>
<dbReference type="Pfam" id="PF00232">
    <property type="entry name" value="Glyco_hydro_1"/>
    <property type="match status" value="1"/>
</dbReference>
<sequence>MGEVLDNFEWAEGYSKRFVLVHIDYRTQSRTLKRSADWYREVIVTGGVTLRWP</sequence>
<comment type="caution">
    <text evidence="1">The sequence shown here is derived from an EMBL/GenBank/DDBJ whole genome shotgun (WGS) entry which is preliminary data.</text>
</comment>
<dbReference type="GO" id="GO:0005975">
    <property type="term" value="P:carbohydrate metabolic process"/>
    <property type="evidence" value="ECO:0007669"/>
    <property type="project" value="InterPro"/>
</dbReference>
<dbReference type="Gene3D" id="3.20.20.80">
    <property type="entry name" value="Glycosidases"/>
    <property type="match status" value="1"/>
</dbReference>
<dbReference type="InterPro" id="IPR001360">
    <property type="entry name" value="Glyco_hydro_1"/>
</dbReference>
<protein>
    <submittedName>
        <fullName evidence="1">Beta-glucosidase/6-phospho-beta-glucosidase/beta-galactosidase</fullName>
    </submittedName>
</protein>
<keyword evidence="2" id="KW-1185">Reference proteome</keyword>
<proteinExistence type="predicted"/>
<evidence type="ECO:0000313" key="2">
    <source>
        <dbReference type="Proteomes" id="UP000572051"/>
    </source>
</evidence>
<organism evidence="1 2">
    <name type="scientific">Nocardiopsis aegyptia</name>
    <dbReference type="NCBI Taxonomy" id="220378"/>
    <lineage>
        <taxon>Bacteria</taxon>
        <taxon>Bacillati</taxon>
        <taxon>Actinomycetota</taxon>
        <taxon>Actinomycetes</taxon>
        <taxon>Streptosporangiales</taxon>
        <taxon>Nocardiopsidaceae</taxon>
        <taxon>Nocardiopsis</taxon>
    </lineage>
</organism>
<evidence type="ECO:0000313" key="1">
    <source>
        <dbReference type="EMBL" id="NYJ32851.1"/>
    </source>
</evidence>
<dbReference type="EMBL" id="JACCFS010000001">
    <property type="protein sequence ID" value="NYJ32851.1"/>
    <property type="molecule type" value="Genomic_DNA"/>
</dbReference>
<reference evidence="1 2" key="1">
    <citation type="submission" date="2020-07" db="EMBL/GenBank/DDBJ databases">
        <title>Sequencing the genomes of 1000 actinobacteria strains.</title>
        <authorList>
            <person name="Klenk H.-P."/>
        </authorList>
    </citation>
    <scope>NUCLEOTIDE SEQUENCE [LARGE SCALE GENOMIC DNA]</scope>
    <source>
        <strain evidence="1 2">DSM 44442</strain>
    </source>
</reference>
<dbReference type="GO" id="GO:0004553">
    <property type="term" value="F:hydrolase activity, hydrolyzing O-glycosyl compounds"/>
    <property type="evidence" value="ECO:0007669"/>
    <property type="project" value="InterPro"/>
</dbReference>
<accession>A0A7Z0J8D2</accession>
<dbReference type="RefSeq" id="WP_312889093.1">
    <property type="nucleotide sequence ID" value="NZ_JACCFS010000001.1"/>
</dbReference>
<gene>
    <name evidence="1" type="ORF">HNR10_000732</name>
</gene>
<dbReference type="InterPro" id="IPR017853">
    <property type="entry name" value="GH"/>
</dbReference>